<gene>
    <name evidence="2" type="ORF">HPO_18595</name>
</gene>
<dbReference type="AlphaFoldDB" id="A0A062VE30"/>
<evidence type="ECO:0008006" key="4">
    <source>
        <dbReference type="Google" id="ProtNLM"/>
    </source>
</evidence>
<proteinExistence type="predicted"/>
<sequence>MSRQSESPFSARVVAILMAIAVFSFGGVMVMAGWAPELRDRNQAGDHPYSTSALGYNGFVRLMEAQGYPVSVSRLERNLETRDWGLMIVTLPAYGKFDVIEETGFQLPALVVLPKWYGRADPLNPARQADTRFIDARDLNDRLRTIYPDAEILRIAPSVEVRGTFEPGAVKPDVRLQLIRSAALETVVGTAQGALVAYDPGRGLYILSDPDMISTFGLARVENAVFATRLVNHLRSSQNEPILMDATLHGFARSENLLKMLFSVPYIGATLVALASALLLGWAAVVRFGPPAREARAIALGKQALADNTAGLVTMARREMKMAPGYASLIRRRLALALGLPRSLPEAQLTEMFDRLGPADSGG</sequence>
<dbReference type="EMBL" id="ARYM01000036">
    <property type="protein sequence ID" value="KCZ96723.1"/>
    <property type="molecule type" value="Genomic_DNA"/>
</dbReference>
<evidence type="ECO:0000313" key="3">
    <source>
        <dbReference type="Proteomes" id="UP000027100"/>
    </source>
</evidence>
<organism evidence="2 3">
    <name type="scientific">Hyphomonas polymorpha PS728</name>
    <dbReference type="NCBI Taxonomy" id="1280954"/>
    <lineage>
        <taxon>Bacteria</taxon>
        <taxon>Pseudomonadati</taxon>
        <taxon>Pseudomonadota</taxon>
        <taxon>Alphaproteobacteria</taxon>
        <taxon>Hyphomonadales</taxon>
        <taxon>Hyphomonadaceae</taxon>
        <taxon>Hyphomonas</taxon>
    </lineage>
</organism>
<dbReference type="RefSeq" id="WP_035602398.1">
    <property type="nucleotide sequence ID" value="NZ_ARYM01000036.1"/>
</dbReference>
<keyword evidence="3" id="KW-1185">Reference proteome</keyword>
<comment type="caution">
    <text evidence="2">The sequence shown here is derived from an EMBL/GenBank/DDBJ whole genome shotgun (WGS) entry which is preliminary data.</text>
</comment>
<dbReference type="STRING" id="1280954.HPO_18595"/>
<feature type="transmembrane region" description="Helical" evidence="1">
    <location>
        <begin position="12"/>
        <end position="34"/>
    </location>
</feature>
<dbReference type="OrthoDB" id="7198805at2"/>
<feature type="non-terminal residue" evidence="2">
    <location>
        <position position="363"/>
    </location>
</feature>
<evidence type="ECO:0000313" key="2">
    <source>
        <dbReference type="EMBL" id="KCZ96723.1"/>
    </source>
</evidence>
<dbReference type="Proteomes" id="UP000027100">
    <property type="component" value="Unassembled WGS sequence"/>
</dbReference>
<keyword evidence="1" id="KW-1133">Transmembrane helix</keyword>
<keyword evidence="1" id="KW-0472">Membrane</keyword>
<protein>
    <recommendedName>
        <fullName evidence="4">DUF4350 domain-containing protein</fullName>
    </recommendedName>
</protein>
<feature type="transmembrane region" description="Helical" evidence="1">
    <location>
        <begin position="266"/>
        <end position="286"/>
    </location>
</feature>
<reference evidence="2 3" key="1">
    <citation type="journal article" date="2014" name="Antonie Van Leeuwenhoek">
        <title>Hyphomonas beringensis sp. nov. and Hyphomonas chukchiensis sp. nov., isolated from surface seawater of the Bering Sea and Chukchi Sea.</title>
        <authorList>
            <person name="Li C."/>
            <person name="Lai Q."/>
            <person name="Li G."/>
            <person name="Dong C."/>
            <person name="Wang J."/>
            <person name="Liao Y."/>
            <person name="Shao Z."/>
        </authorList>
    </citation>
    <scope>NUCLEOTIDE SEQUENCE [LARGE SCALE GENOMIC DNA]</scope>
    <source>
        <strain evidence="2 3">PS728</strain>
    </source>
</reference>
<name>A0A062VE30_9PROT</name>
<keyword evidence="1" id="KW-0812">Transmembrane</keyword>
<accession>A0A062VE30</accession>
<dbReference type="eggNOG" id="ENOG502ZSFJ">
    <property type="taxonomic scope" value="Bacteria"/>
</dbReference>
<evidence type="ECO:0000256" key="1">
    <source>
        <dbReference type="SAM" id="Phobius"/>
    </source>
</evidence>